<feature type="chain" id="PRO_5037709410" description="Thioredoxin domain-containing protein" evidence="1">
    <location>
        <begin position="21"/>
        <end position="182"/>
    </location>
</feature>
<dbReference type="SUPFAM" id="SSF52833">
    <property type="entry name" value="Thioredoxin-like"/>
    <property type="match status" value="1"/>
</dbReference>
<evidence type="ECO:0000256" key="1">
    <source>
        <dbReference type="SAM" id="SignalP"/>
    </source>
</evidence>
<reference evidence="3" key="1">
    <citation type="journal article" date="2014" name="Int. J. Syst. Evol. Microbiol.">
        <title>Complete genome sequence of Corynebacterium casei LMG S-19264T (=DSM 44701T), isolated from a smear-ripened cheese.</title>
        <authorList>
            <consortium name="US DOE Joint Genome Institute (JGI-PGF)"/>
            <person name="Walter F."/>
            <person name="Albersmeier A."/>
            <person name="Kalinowski J."/>
            <person name="Ruckert C."/>
        </authorList>
    </citation>
    <scope>NUCLEOTIDE SEQUENCE</scope>
    <source>
        <strain evidence="3">CGMCC 1.15343</strain>
    </source>
</reference>
<reference evidence="3" key="2">
    <citation type="submission" date="2020-09" db="EMBL/GenBank/DDBJ databases">
        <authorList>
            <person name="Sun Q."/>
            <person name="Zhou Y."/>
        </authorList>
    </citation>
    <scope>NUCLEOTIDE SEQUENCE</scope>
    <source>
        <strain evidence="3">CGMCC 1.15343</strain>
    </source>
</reference>
<dbReference type="Proteomes" id="UP000651668">
    <property type="component" value="Unassembled WGS sequence"/>
</dbReference>
<evidence type="ECO:0000313" key="4">
    <source>
        <dbReference type="Proteomes" id="UP000651668"/>
    </source>
</evidence>
<evidence type="ECO:0000259" key="2">
    <source>
        <dbReference type="PROSITE" id="PS51352"/>
    </source>
</evidence>
<comment type="caution">
    <text evidence="3">The sequence shown here is derived from an EMBL/GenBank/DDBJ whole genome shotgun (WGS) entry which is preliminary data.</text>
</comment>
<keyword evidence="4" id="KW-1185">Reference proteome</keyword>
<organism evidence="3 4">
    <name type="scientific">Pedobacter quisquiliarum</name>
    <dbReference type="NCBI Taxonomy" id="1834438"/>
    <lineage>
        <taxon>Bacteria</taxon>
        <taxon>Pseudomonadati</taxon>
        <taxon>Bacteroidota</taxon>
        <taxon>Sphingobacteriia</taxon>
        <taxon>Sphingobacteriales</taxon>
        <taxon>Sphingobacteriaceae</taxon>
        <taxon>Pedobacter</taxon>
    </lineage>
</organism>
<dbReference type="Gene3D" id="3.40.30.10">
    <property type="entry name" value="Glutaredoxin"/>
    <property type="match status" value="1"/>
</dbReference>
<feature type="signal peptide" evidence="1">
    <location>
        <begin position="1"/>
        <end position="20"/>
    </location>
</feature>
<dbReference type="InterPro" id="IPR013766">
    <property type="entry name" value="Thioredoxin_domain"/>
</dbReference>
<gene>
    <name evidence="3" type="ORF">GCM10011387_08370</name>
</gene>
<dbReference type="PROSITE" id="PS51352">
    <property type="entry name" value="THIOREDOXIN_2"/>
    <property type="match status" value="1"/>
</dbReference>
<name>A0A916XAA9_9SPHI</name>
<dbReference type="Pfam" id="PF13899">
    <property type="entry name" value="Thioredoxin_7"/>
    <property type="match status" value="1"/>
</dbReference>
<dbReference type="AlphaFoldDB" id="A0A916XAA9"/>
<protein>
    <recommendedName>
        <fullName evidence="2">Thioredoxin domain-containing protein</fullName>
    </recommendedName>
</protein>
<evidence type="ECO:0000313" key="3">
    <source>
        <dbReference type="EMBL" id="GGC57113.1"/>
    </source>
</evidence>
<sequence length="182" mass="20026">MKKLIFSLALASVFSISAFAQTKPATATEGAKKEAVTIYNPQANAQADIDAAVARAAKADKNVLVQVGGNWCIWCIRFHDLVNKTPELNKYLTDNFEWVLVNYSPEVKNTEVLTKIGNPGRFGYPVFVVLNSKGEVLHIQDSGYLERDQDETKIDGPGHSVKKIQTFLKNWTTAAVKAPAKS</sequence>
<dbReference type="RefSeq" id="WP_188625582.1">
    <property type="nucleotide sequence ID" value="NZ_BMIL01000002.1"/>
</dbReference>
<dbReference type="InterPro" id="IPR036249">
    <property type="entry name" value="Thioredoxin-like_sf"/>
</dbReference>
<keyword evidence="1" id="KW-0732">Signal</keyword>
<proteinExistence type="predicted"/>
<accession>A0A916XAA9</accession>
<feature type="domain" description="Thioredoxin" evidence="2">
    <location>
        <begin position="27"/>
        <end position="159"/>
    </location>
</feature>
<dbReference type="EMBL" id="BMIL01000002">
    <property type="protein sequence ID" value="GGC57113.1"/>
    <property type="molecule type" value="Genomic_DNA"/>
</dbReference>